<dbReference type="Gene3D" id="1.25.40.10">
    <property type="entry name" value="Tetratricopeptide repeat domain"/>
    <property type="match status" value="2"/>
</dbReference>
<evidence type="ECO:0000256" key="3">
    <source>
        <dbReference type="PROSITE-ProRule" id="PRU00708"/>
    </source>
</evidence>
<dbReference type="InterPro" id="IPR002885">
    <property type="entry name" value="PPR_rpt"/>
</dbReference>
<feature type="repeat" description="PPR" evidence="3">
    <location>
        <begin position="281"/>
        <end position="315"/>
    </location>
</feature>
<keyword evidence="5" id="KW-1185">Reference proteome</keyword>
<comment type="similarity">
    <text evidence="1">Belongs to the PPR family. P subfamily.</text>
</comment>
<dbReference type="InterPro" id="IPR011990">
    <property type="entry name" value="TPR-like_helical_dom_sf"/>
</dbReference>
<sequence length="479" mass="54791">MRHLLRPQSQIGVLFRILPCRSSFLHLSKTIPSPDLTHDTLRRRIERLPVSTASVTPLLREWCDRRNRPAHAELRSIITSLHKSNRFSHALQISEWMSDEKAYNLSPADFEIRLLLIAKIRGLEEADKFLDTIPVKKRDFYVHSALLNCCNSSSSLSIAETTFQRMKELGFAANSSDPYNTMLSLYLEAEDHDMVVKLLREMDRHNMVPQGVAFATLLPSFAIGSVPDSEGMHIFLNKWGKKIKPWATCFYPACLQLRVGSRVRGLDLLRRTEYLLDDGSRARMYGLLMKLYCNEGETEDVYRLWNLAKERGISFDSSTRSEMIKAFTSKGHLDRAHEVLQELDTGATDLGLQRRHLKEAAEKLVDMLGKKESKWGSLTHKLQKLVEDEDDKEEQRRKRVAEAMEGRLNNRWNPKGCLALSAYACAQYVEGRRDIESAANILRLLSKEEQVSYVMDKRRLSLKMVEAMRGGGYVGGGQD</sequence>
<evidence type="ECO:0000256" key="2">
    <source>
        <dbReference type="ARBA" id="ARBA00022737"/>
    </source>
</evidence>
<dbReference type="NCBIfam" id="TIGR00756">
    <property type="entry name" value="PPR"/>
    <property type="match status" value="2"/>
</dbReference>
<dbReference type="Pfam" id="PF01535">
    <property type="entry name" value="PPR"/>
    <property type="match status" value="2"/>
</dbReference>
<dbReference type="PROSITE" id="PS51375">
    <property type="entry name" value="PPR"/>
    <property type="match status" value="2"/>
</dbReference>
<proteinExistence type="inferred from homology"/>
<dbReference type="AlphaFoldDB" id="A0A6D2HI84"/>
<gene>
    <name evidence="4" type="ORF">MERR_LOCUS1244</name>
</gene>
<name>A0A6D2HI84_9BRAS</name>
<protein>
    <recommendedName>
        <fullName evidence="6">Pentacotripeptide-repeat region of PRORP domain-containing protein</fullName>
    </recommendedName>
</protein>
<feature type="repeat" description="PPR" evidence="3">
    <location>
        <begin position="175"/>
        <end position="209"/>
    </location>
</feature>
<evidence type="ECO:0000256" key="1">
    <source>
        <dbReference type="ARBA" id="ARBA00007626"/>
    </source>
</evidence>
<dbReference type="OrthoDB" id="1032270at2759"/>
<keyword evidence="2" id="KW-0677">Repeat</keyword>
<dbReference type="Proteomes" id="UP000467841">
    <property type="component" value="Unassembled WGS sequence"/>
</dbReference>
<dbReference type="GO" id="GO:0005739">
    <property type="term" value="C:mitochondrion"/>
    <property type="evidence" value="ECO:0007669"/>
    <property type="project" value="TreeGrafter"/>
</dbReference>
<dbReference type="PANTHER" id="PTHR45717:SF47">
    <property type="entry name" value="PENTACOTRIPEPTIDE-REPEAT REGION OF PRORP DOMAIN-CONTAINING PROTEIN"/>
    <property type="match status" value="1"/>
</dbReference>
<comment type="caution">
    <text evidence="4">The sequence shown here is derived from an EMBL/GenBank/DDBJ whole genome shotgun (WGS) entry which is preliminary data.</text>
</comment>
<evidence type="ECO:0000313" key="5">
    <source>
        <dbReference type="Proteomes" id="UP000467841"/>
    </source>
</evidence>
<evidence type="ECO:0000313" key="4">
    <source>
        <dbReference type="EMBL" id="CAA7014010.1"/>
    </source>
</evidence>
<dbReference type="GO" id="GO:0003729">
    <property type="term" value="F:mRNA binding"/>
    <property type="evidence" value="ECO:0007669"/>
    <property type="project" value="UniProtKB-ARBA"/>
</dbReference>
<dbReference type="EMBL" id="CACVBM020000077">
    <property type="protein sequence ID" value="CAA7014010.1"/>
    <property type="molecule type" value="Genomic_DNA"/>
</dbReference>
<reference evidence="4" key="1">
    <citation type="submission" date="2020-01" db="EMBL/GenBank/DDBJ databases">
        <authorList>
            <person name="Mishra B."/>
        </authorList>
    </citation>
    <scope>NUCLEOTIDE SEQUENCE [LARGE SCALE GENOMIC DNA]</scope>
</reference>
<dbReference type="PANTHER" id="PTHR45717">
    <property type="entry name" value="OS12G0527900 PROTEIN"/>
    <property type="match status" value="1"/>
</dbReference>
<accession>A0A6D2HI84</accession>
<evidence type="ECO:0008006" key="6">
    <source>
        <dbReference type="Google" id="ProtNLM"/>
    </source>
</evidence>
<organism evidence="4 5">
    <name type="scientific">Microthlaspi erraticum</name>
    <dbReference type="NCBI Taxonomy" id="1685480"/>
    <lineage>
        <taxon>Eukaryota</taxon>
        <taxon>Viridiplantae</taxon>
        <taxon>Streptophyta</taxon>
        <taxon>Embryophyta</taxon>
        <taxon>Tracheophyta</taxon>
        <taxon>Spermatophyta</taxon>
        <taxon>Magnoliopsida</taxon>
        <taxon>eudicotyledons</taxon>
        <taxon>Gunneridae</taxon>
        <taxon>Pentapetalae</taxon>
        <taxon>rosids</taxon>
        <taxon>malvids</taxon>
        <taxon>Brassicales</taxon>
        <taxon>Brassicaceae</taxon>
        <taxon>Coluteocarpeae</taxon>
        <taxon>Microthlaspi</taxon>
    </lineage>
</organism>